<dbReference type="AlphaFoldDB" id="A0A022W065"/>
<dbReference type="Proteomes" id="UP000023758">
    <property type="component" value="Unassembled WGS sequence"/>
</dbReference>
<dbReference type="EC" id="1.3.3.4" evidence="4 11"/>
<comment type="function">
    <text evidence="1 11">Catalyzes the 6-electron oxidation of protoporphyrinogen-IX to form protoporphyrin-IX.</text>
</comment>
<dbReference type="Pfam" id="PF01593">
    <property type="entry name" value="Amino_oxidase"/>
    <property type="match status" value="1"/>
</dbReference>
<evidence type="ECO:0000256" key="1">
    <source>
        <dbReference type="ARBA" id="ARBA00002600"/>
    </source>
</evidence>
<sequence length="591" mass="65230">MALRRWPGPVSASCLRLPLSDVPCWQCARKGALLLPQWQRQLRLQSTSTSRRPDKRVAVIGGGITGLTTAFHLASQHSTKVVLYEKSNTLGGWMQSDTVDIDSGKVVFDYGPRTLMGGLPDAMATVELLIKLNMLDSTMRIGIKSAALANRYIYYPDHLVRVPAPGGGASFFDIIRDMLQEPAYEGFLRSLVGEPFKECRDPKVRDESVASFYRRRFGAGVADNLVSAFSHGVYAGDIDKLSMKATMRQFWDDESGPGVIIKLMDRHLSRKPLYHKHNKIQVLRAIRREYSSEFNIRVGLMFAPGYILYLDGGMHSLISALSRELKKFPNVEIVRNATITHIQYDKAKESMILSSAGNKPPARYDYVISTTPSTALASQLRGPGGRTPPTATSRMLAANDYAVNVMVVNLFYKNPDLIPTQAFGYLIPRSVPFEQNPERALGVMFASHAVRGQDSAVGTKLAVMIGGHWWDGWNNSDLPDEQTGIAMAKSVLARHLGIVDEPVVAKARLQYKAIPQYTVGHCDRMEDLHEYLCREYDSRLKVAGAWYTGVGVNDGITAGRAIATALHAGNTKETGLEDYVNPAQPALAALL</sequence>
<gene>
    <name evidence="13" type="ORF">H103_04991</name>
</gene>
<evidence type="ECO:0000256" key="5">
    <source>
        <dbReference type="ARBA" id="ARBA00022630"/>
    </source>
</evidence>
<feature type="domain" description="Amine oxidase" evidence="12">
    <location>
        <begin position="64"/>
        <end position="566"/>
    </location>
</feature>
<reference evidence="13" key="1">
    <citation type="submission" date="2014-02" db="EMBL/GenBank/DDBJ databases">
        <title>The Genome Sequence of Trichophyton rubrum (morphotype fischeri) CBS 288.86.</title>
        <authorList>
            <consortium name="The Broad Institute Genomics Platform"/>
            <person name="Cuomo C.A."/>
            <person name="White T.C."/>
            <person name="Graser Y."/>
            <person name="Martinez-Rossi N."/>
            <person name="Heitman J."/>
            <person name="Young S.K."/>
            <person name="Zeng Q."/>
            <person name="Gargeya S."/>
            <person name="Abouelleil A."/>
            <person name="Alvarado L."/>
            <person name="Chapman S.B."/>
            <person name="Gainer-Dewar J."/>
            <person name="Goldberg J."/>
            <person name="Griggs A."/>
            <person name="Gujja S."/>
            <person name="Hansen M."/>
            <person name="Howarth C."/>
            <person name="Imamovic A."/>
            <person name="Larimer J."/>
            <person name="Martinez D."/>
            <person name="Murphy C."/>
            <person name="Pearson M.D."/>
            <person name="Persinoti G."/>
            <person name="Poon T."/>
            <person name="Priest M."/>
            <person name="Roberts A.D."/>
            <person name="Saif S."/>
            <person name="Shea T.D."/>
            <person name="Sykes S.N."/>
            <person name="Wortman J."/>
            <person name="Nusbaum C."/>
            <person name="Birren B."/>
        </authorList>
    </citation>
    <scope>NUCLEOTIDE SEQUENCE [LARGE SCALE GENOMIC DNA]</scope>
    <source>
        <strain evidence="13">CBS 288.86</strain>
    </source>
</reference>
<comment type="catalytic activity">
    <reaction evidence="10 11">
        <text>protoporphyrinogen IX + 3 O2 = protoporphyrin IX + 3 H2O2</text>
        <dbReference type="Rhea" id="RHEA:25576"/>
        <dbReference type="ChEBI" id="CHEBI:15379"/>
        <dbReference type="ChEBI" id="CHEBI:16240"/>
        <dbReference type="ChEBI" id="CHEBI:57306"/>
        <dbReference type="ChEBI" id="CHEBI:57307"/>
        <dbReference type="EC" id="1.3.3.4"/>
    </reaction>
</comment>
<evidence type="ECO:0000259" key="12">
    <source>
        <dbReference type="Pfam" id="PF01593"/>
    </source>
</evidence>
<evidence type="ECO:0000256" key="7">
    <source>
        <dbReference type="ARBA" id="ARBA00023002"/>
    </source>
</evidence>
<dbReference type="SUPFAM" id="SSF51905">
    <property type="entry name" value="FAD/NAD(P)-binding domain"/>
    <property type="match status" value="1"/>
</dbReference>
<dbReference type="SUPFAM" id="SSF54373">
    <property type="entry name" value="FAD-linked reductases, C-terminal domain"/>
    <property type="match status" value="1"/>
</dbReference>
<keyword evidence="5 11" id="KW-0285">Flavoprotein</keyword>
<evidence type="ECO:0000256" key="10">
    <source>
        <dbReference type="ARBA" id="ARBA00047554"/>
    </source>
</evidence>
<keyword evidence="9 11" id="KW-0627">Porphyrin biosynthesis</keyword>
<dbReference type="GO" id="GO:0005743">
    <property type="term" value="C:mitochondrial inner membrane"/>
    <property type="evidence" value="ECO:0007669"/>
    <property type="project" value="UniProtKB-SubCell"/>
</dbReference>
<evidence type="ECO:0000256" key="8">
    <source>
        <dbReference type="ARBA" id="ARBA00023133"/>
    </source>
</evidence>
<evidence type="ECO:0000256" key="6">
    <source>
        <dbReference type="ARBA" id="ARBA00022827"/>
    </source>
</evidence>
<evidence type="ECO:0000256" key="4">
    <source>
        <dbReference type="ARBA" id="ARBA00012867"/>
    </source>
</evidence>
<dbReference type="PANTHER" id="PTHR42923">
    <property type="entry name" value="PROTOPORPHYRINOGEN OXIDASE"/>
    <property type="match status" value="1"/>
</dbReference>
<dbReference type="EMBL" id="KK207863">
    <property type="protein sequence ID" value="EZF51795.1"/>
    <property type="molecule type" value="Genomic_DNA"/>
</dbReference>
<comment type="similarity">
    <text evidence="3 11">Belongs to the protoporphyrinogen/coproporphyrinogen oxidase family. Protoporphyrinogen oxidase subfamily.</text>
</comment>
<dbReference type="GO" id="GO:0006782">
    <property type="term" value="P:protoporphyrinogen IX biosynthetic process"/>
    <property type="evidence" value="ECO:0007669"/>
    <property type="project" value="UniProtKB-UniRule"/>
</dbReference>
<accession>A0A022W065</accession>
<evidence type="ECO:0000256" key="11">
    <source>
        <dbReference type="RuleBase" id="RU367069"/>
    </source>
</evidence>
<dbReference type="InterPro" id="IPR050464">
    <property type="entry name" value="Zeta_carotene_desat/Oxidored"/>
</dbReference>
<proteinExistence type="inferred from homology"/>
<dbReference type="NCBIfam" id="TIGR00562">
    <property type="entry name" value="proto_IX_ox"/>
    <property type="match status" value="1"/>
</dbReference>
<name>A0A022W065_TRIRU</name>
<protein>
    <recommendedName>
        <fullName evidence="4 11">Protoporphyrinogen oxidase</fullName>
        <ecNumber evidence="4 11">1.3.3.4</ecNumber>
    </recommendedName>
</protein>
<comment type="pathway">
    <text evidence="2 11">Porphyrin-containing compound metabolism; protoporphyrin-IX biosynthesis; protoporphyrin-IX from protoporphyrinogen-IX: step 1/1.</text>
</comment>
<evidence type="ECO:0000313" key="13">
    <source>
        <dbReference type="EMBL" id="EZF51795.1"/>
    </source>
</evidence>
<dbReference type="PANTHER" id="PTHR42923:SF3">
    <property type="entry name" value="PROTOPORPHYRINOGEN OXIDASE"/>
    <property type="match status" value="1"/>
</dbReference>
<organism evidence="13">
    <name type="scientific">Trichophyton rubrum CBS 288.86</name>
    <dbReference type="NCBI Taxonomy" id="1215330"/>
    <lineage>
        <taxon>Eukaryota</taxon>
        <taxon>Fungi</taxon>
        <taxon>Dikarya</taxon>
        <taxon>Ascomycota</taxon>
        <taxon>Pezizomycotina</taxon>
        <taxon>Eurotiomycetes</taxon>
        <taxon>Eurotiomycetidae</taxon>
        <taxon>Onygenales</taxon>
        <taxon>Arthrodermataceae</taxon>
        <taxon>Trichophyton</taxon>
    </lineage>
</organism>
<comment type="cofactor">
    <cofactor evidence="11">
        <name>FAD</name>
        <dbReference type="ChEBI" id="CHEBI:57692"/>
    </cofactor>
    <text evidence="11">Binds 1 FAD per subunit.</text>
</comment>
<dbReference type="UniPathway" id="UPA00251">
    <property type="reaction ID" value="UER00324"/>
</dbReference>
<evidence type="ECO:0000256" key="9">
    <source>
        <dbReference type="ARBA" id="ARBA00023244"/>
    </source>
</evidence>
<dbReference type="InterPro" id="IPR002937">
    <property type="entry name" value="Amino_oxidase"/>
</dbReference>
<dbReference type="InterPro" id="IPR004572">
    <property type="entry name" value="Protoporphyrinogen_oxidase"/>
</dbReference>
<keyword evidence="8 11" id="KW-0350">Heme biosynthesis</keyword>
<evidence type="ECO:0000256" key="3">
    <source>
        <dbReference type="ARBA" id="ARBA00010551"/>
    </source>
</evidence>
<keyword evidence="7 11" id="KW-0560">Oxidoreductase</keyword>
<dbReference type="GO" id="GO:0004729">
    <property type="term" value="F:oxygen-dependent protoporphyrinogen oxidase activity"/>
    <property type="evidence" value="ECO:0007669"/>
    <property type="project" value="UniProtKB-UniRule"/>
</dbReference>
<comment type="subcellular location">
    <subcellularLocation>
        <location evidence="11">Mitochondrion inner membrane</location>
    </subcellularLocation>
</comment>
<keyword evidence="6 11" id="KW-0274">FAD</keyword>
<dbReference type="Gene3D" id="3.50.50.60">
    <property type="entry name" value="FAD/NAD(P)-binding domain"/>
    <property type="match status" value="1"/>
</dbReference>
<dbReference type="HOGENOM" id="CLU_009629_1_0_1"/>
<evidence type="ECO:0000256" key="2">
    <source>
        <dbReference type="ARBA" id="ARBA00005073"/>
    </source>
</evidence>
<dbReference type="InterPro" id="IPR036188">
    <property type="entry name" value="FAD/NAD-bd_sf"/>
</dbReference>
<dbReference type="OrthoDB" id="438553at2759"/>